<keyword evidence="2" id="KW-1185">Reference proteome</keyword>
<gene>
    <name evidence="1" type="ORF">E0Y62_23775</name>
</gene>
<dbReference type="EMBL" id="SJTH01000060">
    <property type="protein sequence ID" value="TCJ01498.1"/>
    <property type="molecule type" value="Genomic_DNA"/>
</dbReference>
<dbReference type="OrthoDB" id="2229600at2"/>
<comment type="caution">
    <text evidence="1">The sequence shown here is derived from an EMBL/GenBank/DDBJ whole genome shotgun (WGS) entry which is preliminary data.</text>
</comment>
<accession>A0A4R1ANQ6</accession>
<proteinExistence type="predicted"/>
<reference evidence="1 2" key="1">
    <citation type="submission" date="2019-03" db="EMBL/GenBank/DDBJ databases">
        <authorList>
            <person name="Jensen L."/>
            <person name="Storgaard J."/>
            <person name="Sulaj E."/>
            <person name="Schramm A."/>
            <person name="Marshall I.P.G."/>
        </authorList>
    </citation>
    <scope>NUCLEOTIDE SEQUENCE [LARGE SCALE GENOMIC DNA]</scope>
    <source>
        <strain evidence="1 2">2017H2G3</strain>
    </source>
</reference>
<dbReference type="AlphaFoldDB" id="A0A4R1ANQ6"/>
<protein>
    <recommendedName>
        <fullName evidence="3">DNA-packaging protein</fullName>
    </recommendedName>
</protein>
<evidence type="ECO:0008006" key="3">
    <source>
        <dbReference type="Google" id="ProtNLM"/>
    </source>
</evidence>
<evidence type="ECO:0000313" key="1">
    <source>
        <dbReference type="EMBL" id="TCJ01498.1"/>
    </source>
</evidence>
<name>A0A4R1ANQ6_9BACI</name>
<evidence type="ECO:0000313" key="2">
    <source>
        <dbReference type="Proteomes" id="UP000293846"/>
    </source>
</evidence>
<dbReference type="RefSeq" id="WP_131238715.1">
    <property type="nucleotide sequence ID" value="NZ_SJTH01000060.1"/>
</dbReference>
<organism evidence="1 2">
    <name type="scientific">Cytobacillus praedii</name>
    <dbReference type="NCBI Taxonomy" id="1742358"/>
    <lineage>
        <taxon>Bacteria</taxon>
        <taxon>Bacillati</taxon>
        <taxon>Bacillota</taxon>
        <taxon>Bacilli</taxon>
        <taxon>Bacillales</taxon>
        <taxon>Bacillaceae</taxon>
        <taxon>Cytobacillus</taxon>
    </lineage>
</organism>
<sequence length="116" mass="13383">MDVIEIVKAKVLPEKLPNDILLAMYLEEVRQSILTFCNRTDIPTELNFVYANMVVDLINGENRKAEQDAQREVTSIKEGDVQVNFGGAKQSSSESATQQILYNYKSQLLRYRKLRW</sequence>
<dbReference type="Proteomes" id="UP000293846">
    <property type="component" value="Unassembled WGS sequence"/>
</dbReference>